<proteinExistence type="predicted"/>
<dbReference type="RefSeq" id="WP_153299952.1">
    <property type="nucleotide sequence ID" value="NZ_CFGT01000013.1"/>
</dbReference>
<reference evidence="1 2" key="1">
    <citation type="submission" date="2015-03" db="EMBL/GenBank/DDBJ databases">
        <authorList>
            <consortium name="Pathogen Informatics"/>
        </authorList>
    </citation>
    <scope>NUCLEOTIDE SEQUENCE [LARGE SCALE GENOMIC DNA]</scope>
    <source>
        <strain evidence="1 2">SMRU737</strain>
    </source>
</reference>
<dbReference type="EMBL" id="CFGT01000013">
    <property type="protein sequence ID" value="CEY62582.1"/>
    <property type="molecule type" value="Genomic_DNA"/>
</dbReference>
<evidence type="ECO:0000313" key="1">
    <source>
        <dbReference type="EMBL" id="CEY62582.1"/>
    </source>
</evidence>
<gene>
    <name evidence="1" type="ORF">ERS020247_01358</name>
</gene>
<dbReference type="Proteomes" id="UP000048179">
    <property type="component" value="Unassembled WGS sequence"/>
</dbReference>
<evidence type="ECO:0000313" key="2">
    <source>
        <dbReference type="Proteomes" id="UP000048179"/>
    </source>
</evidence>
<protein>
    <submittedName>
        <fullName evidence="1">Uncharacterized protein</fullName>
    </submittedName>
</protein>
<accession>A0A0T8TLL0</accession>
<sequence>MKLEALNKELSALTKKSKNTFDIKSEADNKGNHNIKNPFGLDLKLLGGSRPRYI</sequence>
<dbReference type="AlphaFoldDB" id="A0A0T8TLL0"/>
<name>A0A0T8TLL0_9STRE</name>
<organism evidence="1 2">
    <name type="scientific">Streptococcus pseudopneumoniae</name>
    <dbReference type="NCBI Taxonomy" id="257758"/>
    <lineage>
        <taxon>Bacteria</taxon>
        <taxon>Bacillati</taxon>
        <taxon>Bacillota</taxon>
        <taxon>Bacilli</taxon>
        <taxon>Lactobacillales</taxon>
        <taxon>Streptococcaceae</taxon>
        <taxon>Streptococcus</taxon>
    </lineage>
</organism>